<protein>
    <recommendedName>
        <fullName evidence="5">HEAT repeat domain-containing protein</fullName>
    </recommendedName>
</protein>
<gene>
    <name evidence="3" type="ORF">NJ959_04505</name>
</gene>
<evidence type="ECO:0008006" key="5">
    <source>
        <dbReference type="Google" id="ProtNLM"/>
    </source>
</evidence>
<keyword evidence="2" id="KW-0605">Phycobilisome</keyword>
<organism evidence="3 4">
    <name type="scientific">Limnofasciculus baicalensis BBK-W-15</name>
    <dbReference type="NCBI Taxonomy" id="2699891"/>
    <lineage>
        <taxon>Bacteria</taxon>
        <taxon>Bacillati</taxon>
        <taxon>Cyanobacteriota</taxon>
        <taxon>Cyanophyceae</taxon>
        <taxon>Coleofasciculales</taxon>
        <taxon>Coleofasciculaceae</taxon>
        <taxon>Limnofasciculus</taxon>
        <taxon>Limnofasciculus baicalensis</taxon>
    </lineage>
</organism>
<dbReference type="AlphaFoldDB" id="A0AAE3KL59"/>
<keyword evidence="4" id="KW-1185">Reference proteome</keyword>
<name>A0AAE3KL59_9CYAN</name>
<evidence type="ECO:0000256" key="2">
    <source>
        <dbReference type="ARBA" id="ARBA00022738"/>
    </source>
</evidence>
<accession>A0AAE3KL59</accession>
<evidence type="ECO:0000256" key="1">
    <source>
        <dbReference type="ARBA" id="ARBA00022549"/>
    </source>
</evidence>
<dbReference type="InterPro" id="IPR016024">
    <property type="entry name" value="ARM-type_fold"/>
</dbReference>
<keyword evidence="1" id="KW-0042">Antenna complex</keyword>
<dbReference type="SUPFAM" id="SSF48371">
    <property type="entry name" value="ARM repeat"/>
    <property type="match status" value="1"/>
</dbReference>
<sequence length="137" mass="15157">MPKIIYKIRKPLILFPLTLCLILCLCLPWVSAQQPPKPKPQPWQIDGIVAAIDDSYPEVKGAAFGQLAKYEAQDLKAILKKPEDIAQKAVNILSDEKVNNYVRGSAASALSNLGEAGAKYAPDILNFLKRLTKRLSR</sequence>
<dbReference type="InterPro" id="IPR011989">
    <property type="entry name" value="ARM-like"/>
</dbReference>
<dbReference type="EMBL" id="JAMZMM010000026">
    <property type="protein sequence ID" value="MCP2727739.1"/>
    <property type="molecule type" value="Genomic_DNA"/>
</dbReference>
<evidence type="ECO:0000313" key="3">
    <source>
        <dbReference type="EMBL" id="MCP2727739.1"/>
    </source>
</evidence>
<dbReference type="Gene3D" id="1.25.10.10">
    <property type="entry name" value="Leucine-rich Repeat Variant"/>
    <property type="match status" value="1"/>
</dbReference>
<evidence type="ECO:0000313" key="4">
    <source>
        <dbReference type="Proteomes" id="UP001204953"/>
    </source>
</evidence>
<comment type="caution">
    <text evidence="3">The sequence shown here is derived from an EMBL/GenBank/DDBJ whole genome shotgun (WGS) entry which is preliminary data.</text>
</comment>
<dbReference type="RefSeq" id="WP_254010549.1">
    <property type="nucleotide sequence ID" value="NZ_JAMZMM010000026.1"/>
</dbReference>
<reference evidence="3" key="1">
    <citation type="submission" date="2022-06" db="EMBL/GenBank/DDBJ databases">
        <title>New cyanobacteria of genus Symplocastrum in benthos of Lake Baikal.</title>
        <authorList>
            <person name="Sorokovikova E."/>
            <person name="Tikhonova I."/>
            <person name="Krasnopeev A."/>
            <person name="Evseev P."/>
            <person name="Gladkikh A."/>
            <person name="Belykh O."/>
        </authorList>
    </citation>
    <scope>NUCLEOTIDE SEQUENCE</scope>
    <source>
        <strain evidence="3">BBK-W-15</strain>
    </source>
</reference>
<proteinExistence type="predicted"/>
<dbReference type="Proteomes" id="UP001204953">
    <property type="component" value="Unassembled WGS sequence"/>
</dbReference>
<dbReference type="GO" id="GO:0030089">
    <property type="term" value="C:phycobilisome"/>
    <property type="evidence" value="ECO:0007669"/>
    <property type="project" value="UniProtKB-KW"/>
</dbReference>